<protein>
    <submittedName>
        <fullName evidence="7">AmdA</fullName>
    </submittedName>
</protein>
<keyword evidence="2" id="KW-0479">Metal-binding</keyword>
<reference evidence="7 8" key="1">
    <citation type="submission" date="2015-06" db="EMBL/GenBank/DDBJ databases">
        <title>Survival trade-offs in plant roots during colonization by closely related pathogenic and mutualistic fungi.</title>
        <authorList>
            <person name="Hacquard S."/>
            <person name="Kracher B."/>
            <person name="Hiruma K."/>
            <person name="Weinman A."/>
            <person name="Muench P."/>
            <person name="Garrido Oter R."/>
            <person name="Ver Loren van Themaat E."/>
            <person name="Dallerey J.-F."/>
            <person name="Damm U."/>
            <person name="Henrissat B."/>
            <person name="Lespinet O."/>
            <person name="Thon M."/>
            <person name="Kemen E."/>
            <person name="McHardy A.C."/>
            <person name="Schulze-Lefert P."/>
            <person name="O'Connell R.J."/>
        </authorList>
    </citation>
    <scope>NUCLEOTIDE SEQUENCE [LARGE SCALE GENOMIC DNA]</scope>
    <source>
        <strain evidence="7 8">MAFF 238704</strain>
    </source>
</reference>
<proteinExistence type="predicted"/>
<sequence length="558" mass="61566">MAFKICRAMLQAAKQSLAIAEHTPLSYLHEHQAQLVSRNETVRPWKISPADYSQILRDSAALRDGLPDPFSLPSKHMLSRFLEGHFRGFHVRLPLLHCVTFSAARVGFELLLSMAAVGALCHYEHAQGYRLYGAARSLVTWRLARKNTLVLPRLVNGEVAHAGCPGSLNRSAATDNTALGDELPRDSKDRDKAGLWTLQAMAVLMAMASWGHRDLTRDALSNEWVEQEERRRTLFVAYSLLNLQSVAFDTPPLILNREVAINLPGCASTWDSPNPTDWSTLRDKHLPPQPFRKMLLLLLLSGQKIHLEAAISSFANHVLIHGLVQHVFLARDSSADRDALSGDLISNMESSLRAWQDSWEATYEATIDPSSPKGPMGFNATALLRLAYIRLNADLGQARRLLGHDPGEVAASSFAAKHVIGVKDRSPQLDRDVLHAHAAPVLEYTTRLVQPRCAFLLARWLLVVSEFVQGSGLDSLQGDERRLVNMVASLVRETEFADSLNGARSHALLVRGLAVSTIRLWAQTFDGSHVFEIVHLVGGGLTILAETLESEASADDPS</sequence>
<keyword evidence="6" id="KW-0539">Nucleus</keyword>
<keyword evidence="4" id="KW-0863">Zinc-finger</keyword>
<dbReference type="Proteomes" id="UP000076584">
    <property type="component" value="Unassembled WGS sequence"/>
</dbReference>
<dbReference type="STRING" id="1573173.A0A161W1D4"/>
<dbReference type="AlphaFoldDB" id="A0A161W1D4"/>
<keyword evidence="3" id="KW-0677">Repeat</keyword>
<evidence type="ECO:0000256" key="2">
    <source>
        <dbReference type="ARBA" id="ARBA00022723"/>
    </source>
</evidence>
<dbReference type="CDD" id="cd12148">
    <property type="entry name" value="fungal_TF_MHR"/>
    <property type="match status" value="1"/>
</dbReference>
<comment type="caution">
    <text evidence="7">The sequence shown here is derived from an EMBL/GenBank/DDBJ whole genome shotgun (WGS) entry which is preliminary data.</text>
</comment>
<dbReference type="EMBL" id="LFIW01002656">
    <property type="protein sequence ID" value="KZL64963.1"/>
    <property type="molecule type" value="Genomic_DNA"/>
</dbReference>
<dbReference type="InterPro" id="IPR051059">
    <property type="entry name" value="VerF-like"/>
</dbReference>
<organism evidence="7 8">
    <name type="scientific">Colletotrichum incanum</name>
    <name type="common">Soybean anthracnose fungus</name>
    <dbReference type="NCBI Taxonomy" id="1573173"/>
    <lineage>
        <taxon>Eukaryota</taxon>
        <taxon>Fungi</taxon>
        <taxon>Dikarya</taxon>
        <taxon>Ascomycota</taxon>
        <taxon>Pezizomycotina</taxon>
        <taxon>Sordariomycetes</taxon>
        <taxon>Hypocreomycetidae</taxon>
        <taxon>Glomerellales</taxon>
        <taxon>Glomerellaceae</taxon>
        <taxon>Colletotrichum</taxon>
        <taxon>Colletotrichum spaethianum species complex</taxon>
    </lineage>
</organism>
<evidence type="ECO:0000256" key="4">
    <source>
        <dbReference type="ARBA" id="ARBA00022771"/>
    </source>
</evidence>
<evidence type="ECO:0000313" key="7">
    <source>
        <dbReference type="EMBL" id="KZL64963.1"/>
    </source>
</evidence>
<keyword evidence="5" id="KW-0862">Zinc</keyword>
<dbReference type="GO" id="GO:0005634">
    <property type="term" value="C:nucleus"/>
    <property type="evidence" value="ECO:0007669"/>
    <property type="project" value="UniProtKB-SubCell"/>
</dbReference>
<evidence type="ECO:0000313" key="8">
    <source>
        <dbReference type="Proteomes" id="UP000076584"/>
    </source>
</evidence>
<dbReference type="GO" id="GO:0000981">
    <property type="term" value="F:DNA-binding transcription factor activity, RNA polymerase II-specific"/>
    <property type="evidence" value="ECO:0007669"/>
    <property type="project" value="InterPro"/>
</dbReference>
<keyword evidence="8" id="KW-1185">Reference proteome</keyword>
<gene>
    <name evidence="7" type="ORF">CI238_07108</name>
</gene>
<accession>A0A161W1D4</accession>
<name>A0A161W1D4_COLIC</name>
<dbReference type="GO" id="GO:0000978">
    <property type="term" value="F:RNA polymerase II cis-regulatory region sequence-specific DNA binding"/>
    <property type="evidence" value="ECO:0007669"/>
    <property type="project" value="InterPro"/>
</dbReference>
<evidence type="ECO:0000256" key="6">
    <source>
        <dbReference type="ARBA" id="ARBA00023242"/>
    </source>
</evidence>
<dbReference type="PANTHER" id="PTHR40626">
    <property type="entry name" value="MIP31509P"/>
    <property type="match status" value="1"/>
</dbReference>
<dbReference type="GO" id="GO:0008270">
    <property type="term" value="F:zinc ion binding"/>
    <property type="evidence" value="ECO:0007669"/>
    <property type="project" value="UniProtKB-KW"/>
</dbReference>
<evidence type="ECO:0000256" key="3">
    <source>
        <dbReference type="ARBA" id="ARBA00022737"/>
    </source>
</evidence>
<comment type="subcellular location">
    <subcellularLocation>
        <location evidence="1">Nucleus</location>
    </subcellularLocation>
</comment>
<dbReference type="GO" id="GO:0000785">
    <property type="term" value="C:chromatin"/>
    <property type="evidence" value="ECO:0007669"/>
    <property type="project" value="TreeGrafter"/>
</dbReference>
<evidence type="ECO:0000256" key="5">
    <source>
        <dbReference type="ARBA" id="ARBA00022833"/>
    </source>
</evidence>
<dbReference type="PANTHER" id="PTHR40626:SF10">
    <property type="entry name" value="C2H2-TYPE DOMAIN-CONTAINING PROTEIN"/>
    <property type="match status" value="1"/>
</dbReference>
<evidence type="ECO:0000256" key="1">
    <source>
        <dbReference type="ARBA" id="ARBA00004123"/>
    </source>
</evidence>